<dbReference type="Proteomes" id="UP000295657">
    <property type="component" value="Unassembled WGS sequence"/>
</dbReference>
<feature type="signal peptide" evidence="2">
    <location>
        <begin position="1"/>
        <end position="19"/>
    </location>
</feature>
<accession>A0A4R6VHR6</accession>
<proteinExistence type="predicted"/>
<keyword evidence="2" id="KW-0732">Signal</keyword>
<dbReference type="EMBL" id="SNYQ01000003">
    <property type="protein sequence ID" value="TDQ57904.1"/>
    <property type="molecule type" value="Genomic_DNA"/>
</dbReference>
<keyword evidence="1" id="KW-1133">Transmembrane helix</keyword>
<sequence>MKKSLFLTALCLFSQGVAAHSLYLFAQYDGRQISGKSYYSDMTPARETYIEAYRRGEKEPAVFGKTDEKGEFRLPVQGDAVFEVVIEGAEGHRATTVAEKIEAADSNRGNELLLLREDINHLKDKIYLRDILGGIGYIVGIAGLLFGLKAGRKKQEKS</sequence>
<protein>
    <submittedName>
        <fullName evidence="3">Nickel transport protein</fullName>
    </submittedName>
</protein>
<reference evidence="3 4" key="1">
    <citation type="submission" date="2019-03" db="EMBL/GenBank/DDBJ databases">
        <title>Genomic Encyclopedia of Type Strains, Phase IV (KMG-IV): sequencing the most valuable type-strain genomes for metagenomic binning, comparative biology and taxonomic classification.</title>
        <authorList>
            <person name="Goeker M."/>
        </authorList>
    </citation>
    <scope>NUCLEOTIDE SEQUENCE [LARGE SCALE GENOMIC DNA]</scope>
    <source>
        <strain evidence="3 4">DSM 28403</strain>
    </source>
</reference>
<keyword evidence="1" id="KW-0812">Transmembrane</keyword>
<evidence type="ECO:0000256" key="2">
    <source>
        <dbReference type="SAM" id="SignalP"/>
    </source>
</evidence>
<dbReference type="RefSeq" id="WP_133544027.1">
    <property type="nucleotide sequence ID" value="NZ_SNYQ01000003.1"/>
</dbReference>
<organism evidence="3 4">
    <name type="scientific">Mesocricetibacter intestinalis</name>
    <dbReference type="NCBI Taxonomy" id="1521930"/>
    <lineage>
        <taxon>Bacteria</taxon>
        <taxon>Pseudomonadati</taxon>
        <taxon>Pseudomonadota</taxon>
        <taxon>Gammaproteobacteria</taxon>
        <taxon>Pasteurellales</taxon>
        <taxon>Pasteurellaceae</taxon>
        <taxon>Mesocricetibacter</taxon>
    </lineage>
</organism>
<dbReference type="AlphaFoldDB" id="A0A4R6VHR6"/>
<keyword evidence="4" id="KW-1185">Reference proteome</keyword>
<name>A0A4R6VHR6_9PAST</name>
<evidence type="ECO:0000313" key="4">
    <source>
        <dbReference type="Proteomes" id="UP000295657"/>
    </source>
</evidence>
<keyword evidence="1" id="KW-0472">Membrane</keyword>
<comment type="caution">
    <text evidence="3">The sequence shown here is derived from an EMBL/GenBank/DDBJ whole genome shotgun (WGS) entry which is preliminary data.</text>
</comment>
<dbReference type="OrthoDB" id="8447011at2"/>
<evidence type="ECO:0000256" key="1">
    <source>
        <dbReference type="SAM" id="Phobius"/>
    </source>
</evidence>
<evidence type="ECO:0000313" key="3">
    <source>
        <dbReference type="EMBL" id="TDQ57904.1"/>
    </source>
</evidence>
<gene>
    <name evidence="3" type="ORF">EDC45_0971</name>
</gene>
<feature type="chain" id="PRO_5020766762" evidence="2">
    <location>
        <begin position="20"/>
        <end position="158"/>
    </location>
</feature>
<feature type="transmembrane region" description="Helical" evidence="1">
    <location>
        <begin position="126"/>
        <end position="148"/>
    </location>
</feature>